<evidence type="ECO:0000313" key="2">
    <source>
        <dbReference type="Proteomes" id="UP000799439"/>
    </source>
</evidence>
<keyword evidence="2" id="KW-1185">Reference proteome</keyword>
<dbReference type="EMBL" id="ML996082">
    <property type="protein sequence ID" value="KAF2155782.1"/>
    <property type="molecule type" value="Genomic_DNA"/>
</dbReference>
<evidence type="ECO:0000313" key="1">
    <source>
        <dbReference type="EMBL" id="KAF2155782.1"/>
    </source>
</evidence>
<reference evidence="1" key="1">
    <citation type="journal article" date="2020" name="Stud. Mycol.">
        <title>101 Dothideomycetes genomes: a test case for predicting lifestyles and emergence of pathogens.</title>
        <authorList>
            <person name="Haridas S."/>
            <person name="Albert R."/>
            <person name="Binder M."/>
            <person name="Bloem J."/>
            <person name="Labutti K."/>
            <person name="Salamov A."/>
            <person name="Andreopoulos B."/>
            <person name="Baker S."/>
            <person name="Barry K."/>
            <person name="Bills G."/>
            <person name="Bluhm B."/>
            <person name="Cannon C."/>
            <person name="Castanera R."/>
            <person name="Culley D."/>
            <person name="Daum C."/>
            <person name="Ezra D."/>
            <person name="Gonzalez J."/>
            <person name="Henrissat B."/>
            <person name="Kuo A."/>
            <person name="Liang C."/>
            <person name="Lipzen A."/>
            <person name="Lutzoni F."/>
            <person name="Magnuson J."/>
            <person name="Mondo S."/>
            <person name="Nolan M."/>
            <person name="Ohm R."/>
            <person name="Pangilinan J."/>
            <person name="Park H.-J."/>
            <person name="Ramirez L."/>
            <person name="Alfaro M."/>
            <person name="Sun H."/>
            <person name="Tritt A."/>
            <person name="Yoshinaga Y."/>
            <person name="Zwiers L.-H."/>
            <person name="Turgeon B."/>
            <person name="Goodwin S."/>
            <person name="Spatafora J."/>
            <person name="Crous P."/>
            <person name="Grigoriev I."/>
        </authorList>
    </citation>
    <scope>NUCLEOTIDE SEQUENCE</scope>
    <source>
        <strain evidence="1">CBS 260.36</strain>
    </source>
</reference>
<proteinExistence type="predicted"/>
<sequence>MLSSGYCFTSRGQLRKAPDRPGVSAPVAIELLLEISTSLCRVTRSPSRIRGWLEVVLWYTCLTCGTWAFSIAHASQPGPLIHEPLPNLRLRVRHMELMMGFRASNVPEATIEAVNTSARLFLLAARLPSVMLRPMQATCRSVSPDWPLLHV</sequence>
<name>A0A9P4J5H2_9PEZI</name>
<protein>
    <submittedName>
        <fullName evidence="1">Uncharacterized protein</fullName>
    </submittedName>
</protein>
<dbReference type="Proteomes" id="UP000799439">
    <property type="component" value="Unassembled WGS sequence"/>
</dbReference>
<comment type="caution">
    <text evidence="1">The sequence shown here is derived from an EMBL/GenBank/DDBJ whole genome shotgun (WGS) entry which is preliminary data.</text>
</comment>
<accession>A0A9P4J5H2</accession>
<dbReference type="AlphaFoldDB" id="A0A9P4J5H2"/>
<gene>
    <name evidence="1" type="ORF">K461DRAFT_81382</name>
</gene>
<organism evidence="1 2">
    <name type="scientific">Myriangium duriaei CBS 260.36</name>
    <dbReference type="NCBI Taxonomy" id="1168546"/>
    <lineage>
        <taxon>Eukaryota</taxon>
        <taxon>Fungi</taxon>
        <taxon>Dikarya</taxon>
        <taxon>Ascomycota</taxon>
        <taxon>Pezizomycotina</taxon>
        <taxon>Dothideomycetes</taxon>
        <taxon>Dothideomycetidae</taxon>
        <taxon>Myriangiales</taxon>
        <taxon>Myriangiaceae</taxon>
        <taxon>Myriangium</taxon>
    </lineage>
</organism>